<dbReference type="InterPro" id="IPR029055">
    <property type="entry name" value="Ntn_hydrolases_N"/>
</dbReference>
<dbReference type="InterPro" id="IPR006311">
    <property type="entry name" value="TAT_signal"/>
</dbReference>
<reference evidence="2 3" key="1">
    <citation type="journal article" date="2023" name="Microbiol. Resour. Announc.">
        <title>Complete Genome Sequence of Imperialibacter roseus strain P4T.</title>
        <authorList>
            <person name="Tizabi D.R."/>
            <person name="Bachvaroff T."/>
            <person name="Hill R.T."/>
        </authorList>
    </citation>
    <scope>NUCLEOTIDE SEQUENCE [LARGE SCALE GENOMIC DNA]</scope>
    <source>
        <strain evidence="2 3">P4T</strain>
    </source>
</reference>
<dbReference type="EMBL" id="CP136051">
    <property type="protein sequence ID" value="WOK08566.1"/>
    <property type="molecule type" value="Genomic_DNA"/>
</dbReference>
<protein>
    <submittedName>
        <fullName evidence="2">N(4)-(Beta-N-acetylglucosaminyl)-L-asparaginase</fullName>
    </submittedName>
</protein>
<evidence type="ECO:0000256" key="1">
    <source>
        <dbReference type="SAM" id="SignalP"/>
    </source>
</evidence>
<feature type="signal peptide" evidence="1">
    <location>
        <begin position="1"/>
        <end position="28"/>
    </location>
</feature>
<dbReference type="Proteomes" id="UP001302349">
    <property type="component" value="Chromosome"/>
</dbReference>
<dbReference type="Pfam" id="PF01112">
    <property type="entry name" value="Asparaginase_2"/>
    <property type="match status" value="1"/>
</dbReference>
<dbReference type="SUPFAM" id="SSF56235">
    <property type="entry name" value="N-terminal nucleophile aminohydrolases (Ntn hydrolases)"/>
    <property type="match status" value="1"/>
</dbReference>
<dbReference type="PROSITE" id="PS51257">
    <property type="entry name" value="PROKAR_LIPOPROTEIN"/>
    <property type="match status" value="1"/>
</dbReference>
<evidence type="ECO:0000313" key="2">
    <source>
        <dbReference type="EMBL" id="WOK08566.1"/>
    </source>
</evidence>
<dbReference type="InterPro" id="IPR000246">
    <property type="entry name" value="Peptidase_T2"/>
</dbReference>
<keyword evidence="1" id="KW-0732">Signal</keyword>
<evidence type="ECO:0000313" key="3">
    <source>
        <dbReference type="Proteomes" id="UP001302349"/>
    </source>
</evidence>
<sequence>MSSSRRDFIRKSALGAGVLGVSSLAACASEGEQKQGAGSDPSTTGTKPIVIATWAHGMPANEKAWELLSQGGSSLDAVEAGVRVVESDPEVQTVGLGGFPDRDGVVSLDACIMDYDSRCGSVAFLEEIENPISVARKVMEETPHIMLVGEGAQRFAVEQGFERKNLLTEKSKEAYEKWLETAEYKPVINIENHDTISMLALDSQGRLAGACTTSGAAWKMHGRIGDSPIIGAGLFLDGEVGGACATGLGEAVIRVAGSAMVVELMRNGMSPGDACKAIVERIAAKHPSVADLQVGFLALDKYGNYGSYAIHKGFNFAVYNNNGNTLIDAVSKY</sequence>
<feature type="chain" id="PRO_5047313948" evidence="1">
    <location>
        <begin position="29"/>
        <end position="333"/>
    </location>
</feature>
<dbReference type="InterPro" id="IPR019546">
    <property type="entry name" value="TAT_signal_bac_arc"/>
</dbReference>
<proteinExistence type="predicted"/>
<dbReference type="RefSeq" id="WP_317491203.1">
    <property type="nucleotide sequence ID" value="NZ_CP136051.1"/>
</dbReference>
<dbReference type="PROSITE" id="PS51318">
    <property type="entry name" value="TAT"/>
    <property type="match status" value="1"/>
</dbReference>
<gene>
    <name evidence="2" type="ORF">RT717_07950</name>
</gene>
<dbReference type="CDD" id="cd04513">
    <property type="entry name" value="Glycosylasparaginase"/>
    <property type="match status" value="1"/>
</dbReference>
<dbReference type="Gene3D" id="3.60.20.30">
    <property type="entry name" value="(Glycosyl)asparaginase"/>
    <property type="match status" value="1"/>
</dbReference>
<keyword evidence="3" id="KW-1185">Reference proteome</keyword>
<dbReference type="PANTHER" id="PTHR10188">
    <property type="entry name" value="L-ASPARAGINASE"/>
    <property type="match status" value="1"/>
</dbReference>
<accession>A0ABZ0IUW7</accession>
<name>A0ABZ0IUW7_9BACT</name>
<dbReference type="PANTHER" id="PTHR10188:SF6">
    <property type="entry name" value="N(4)-(BETA-N-ACETYLGLUCOSAMINYL)-L-ASPARAGINASE"/>
    <property type="match status" value="1"/>
</dbReference>
<organism evidence="2 3">
    <name type="scientific">Imperialibacter roseus</name>
    <dbReference type="NCBI Taxonomy" id="1324217"/>
    <lineage>
        <taxon>Bacteria</taxon>
        <taxon>Pseudomonadati</taxon>
        <taxon>Bacteroidota</taxon>
        <taxon>Cytophagia</taxon>
        <taxon>Cytophagales</taxon>
        <taxon>Flammeovirgaceae</taxon>
        <taxon>Imperialibacter</taxon>
    </lineage>
</organism>
<dbReference type="NCBIfam" id="TIGR01409">
    <property type="entry name" value="TAT_signal_seq"/>
    <property type="match status" value="1"/>
</dbReference>